<comment type="caution">
    <text evidence="1">The sequence shown here is derived from an EMBL/GenBank/DDBJ whole genome shotgun (WGS) entry which is preliminary data.</text>
</comment>
<protein>
    <submittedName>
        <fullName evidence="1">Uncharacterized protein</fullName>
    </submittedName>
</protein>
<proteinExistence type="predicted"/>
<keyword evidence="2" id="KW-1185">Reference proteome</keyword>
<name>A0ACB8V7S4_9TELE</name>
<evidence type="ECO:0000313" key="1">
    <source>
        <dbReference type="EMBL" id="KAI3351701.1"/>
    </source>
</evidence>
<reference evidence="1" key="1">
    <citation type="submission" date="2022-04" db="EMBL/GenBank/DDBJ databases">
        <title>Jade perch genome.</title>
        <authorList>
            <person name="Chao B."/>
        </authorList>
    </citation>
    <scope>NUCLEOTIDE SEQUENCE</scope>
    <source>
        <strain evidence="1">CB-2022</strain>
    </source>
</reference>
<dbReference type="EMBL" id="CM041554">
    <property type="protein sequence ID" value="KAI3351701.1"/>
    <property type="molecule type" value="Genomic_DNA"/>
</dbReference>
<evidence type="ECO:0000313" key="2">
    <source>
        <dbReference type="Proteomes" id="UP000831701"/>
    </source>
</evidence>
<gene>
    <name evidence="1" type="ORF">L3Q82_020541</name>
</gene>
<dbReference type="Proteomes" id="UP000831701">
    <property type="component" value="Chromosome 24"/>
</dbReference>
<accession>A0ACB8V7S4</accession>
<organism evidence="1 2">
    <name type="scientific">Scortum barcoo</name>
    <name type="common">barcoo grunter</name>
    <dbReference type="NCBI Taxonomy" id="214431"/>
    <lineage>
        <taxon>Eukaryota</taxon>
        <taxon>Metazoa</taxon>
        <taxon>Chordata</taxon>
        <taxon>Craniata</taxon>
        <taxon>Vertebrata</taxon>
        <taxon>Euteleostomi</taxon>
        <taxon>Actinopterygii</taxon>
        <taxon>Neopterygii</taxon>
        <taxon>Teleostei</taxon>
        <taxon>Neoteleostei</taxon>
        <taxon>Acanthomorphata</taxon>
        <taxon>Eupercaria</taxon>
        <taxon>Centrarchiformes</taxon>
        <taxon>Terapontoidei</taxon>
        <taxon>Terapontidae</taxon>
        <taxon>Scortum</taxon>
    </lineage>
</organism>
<sequence length="338" mass="37420">MEEELSVGLEEILANRDGRKTSRSSSIPPTCLPLRKAEAGSITQAEVTEVVRKLLGGKAPGVDVVGLSWLTHLCSIAWRSGKKFRRKNAVLVPVVEHWTSSIPSTGCLRVYGSLPNQSHMCFVDLEKAIDHVSRGILWGVLHKYGVRGPLLRAVRSLYGRNRSRSLVCIVCNDVHQASQDLQQHVLGQFAAECEVAGMKNPAPPSPRPWFSTGKEWLALSGLVKEGLPQVEEFKYLGVLFMSEGKIEYKFGRWIGAASAVMQSVYWTVLVKKELSRKAKLSIYQWVQGAYIPSTSGGYRDEINAEQLLEKTYVYMAYGCSTVAPGAELVLSCQSRYAQ</sequence>